<evidence type="ECO:0000256" key="1">
    <source>
        <dbReference type="SAM" id="MobiDB-lite"/>
    </source>
</evidence>
<comment type="caution">
    <text evidence="4">The sequence shown here is derived from an EMBL/GenBank/DDBJ whole genome shotgun (WGS) entry which is preliminary data.</text>
</comment>
<keyword evidence="5" id="KW-1185">Reference proteome</keyword>
<sequence length="537" mass="56693">MVPVCVILASIIIVCSASTLPSYYGSRTLPDVDGLGIFMNTDGKTLISSTKEVYSRQAFVIYDDPMDLSKVTIINAPVDVSPNFWGSNPAVSGDTIVVFSQNATKNFVHFIERVDGVWRISEGTIPSDLQAYPETALSGPSFAGDKLVVLAFPSTLLVYAKSASGWVPTQRLDLINHTKAYTTTVGTTVFIPMYVEATNVYFLQQVDYDSNTGQFALGPTFGEEEHPAGFAMWGVSAISPSAAHVAVATPFNFSGMPRVDIYSDDGASGRSMTSIHAPDGMLPQDFSFFGLGMAFIDDETLVIGAYLCDPGSNGEQVGCAIEFGLKDGVWVNQTMIELPAANRTGGGQPQFGRQVVYCRDAGALVISAPNYEVNDSAAGVLFLYHDPSNDSAGANTIAVIAAVAAGCLSVTAVVAIVMLLTMVGVITCATVGVGATYGIALNIINKKKNAVVGSVAPLSPAGETTTLEVEDGASTEEDNEFSEEESTHTRHPSQTTLGSKPVLPPARLPPMGAAKLPPLLAPTRAMPVLPRRPVEEV</sequence>
<feature type="chain" id="PRO_5035270334" description="Transmembrane protein" evidence="3">
    <location>
        <begin position="18"/>
        <end position="537"/>
    </location>
</feature>
<feature type="compositionally biased region" description="Acidic residues" evidence="1">
    <location>
        <begin position="468"/>
        <end position="484"/>
    </location>
</feature>
<keyword evidence="2" id="KW-1133">Transmembrane helix</keyword>
<keyword evidence="2" id="KW-0472">Membrane</keyword>
<evidence type="ECO:0000313" key="5">
    <source>
        <dbReference type="Proteomes" id="UP000717585"/>
    </source>
</evidence>
<organism evidence="4 5">
    <name type="scientific">Carpediemonas membranifera</name>
    <dbReference type="NCBI Taxonomy" id="201153"/>
    <lineage>
        <taxon>Eukaryota</taxon>
        <taxon>Metamonada</taxon>
        <taxon>Carpediemonas-like organisms</taxon>
        <taxon>Carpediemonas</taxon>
    </lineage>
</organism>
<feature type="signal peptide" evidence="3">
    <location>
        <begin position="1"/>
        <end position="17"/>
    </location>
</feature>
<feature type="region of interest" description="Disordered" evidence="1">
    <location>
        <begin position="462"/>
        <end position="537"/>
    </location>
</feature>
<dbReference type="Proteomes" id="UP000717585">
    <property type="component" value="Unassembled WGS sequence"/>
</dbReference>
<gene>
    <name evidence="4" type="ORF">J8273_7792</name>
</gene>
<keyword evidence="3" id="KW-0732">Signal</keyword>
<feature type="transmembrane region" description="Helical" evidence="2">
    <location>
        <begin position="412"/>
        <end position="440"/>
    </location>
</feature>
<accession>A0A8J6E1C1</accession>
<reference evidence="4" key="1">
    <citation type="submission" date="2021-05" db="EMBL/GenBank/DDBJ databases">
        <title>A free-living protist that lacks canonical eukaryotic 1 DNA replication and segregation systems.</title>
        <authorList>
            <person name="Salas-Leiva D.E."/>
            <person name="Tromer E.C."/>
            <person name="Curtis B.A."/>
            <person name="Jerlstrom-Hultqvist J."/>
            <person name="Kolisko M."/>
            <person name="Yi Z."/>
            <person name="Salas-Leiva J.S."/>
            <person name="Gallot-Lavallee L."/>
            <person name="Kops G.J.P.L."/>
            <person name="Archibald J.M."/>
            <person name="Simpson A.G.B."/>
            <person name="Roger A.J."/>
        </authorList>
    </citation>
    <scope>NUCLEOTIDE SEQUENCE</scope>
    <source>
        <strain evidence="4">BICM</strain>
    </source>
</reference>
<dbReference type="EMBL" id="JAHDYR010000064">
    <property type="protein sequence ID" value="KAG9390442.1"/>
    <property type="molecule type" value="Genomic_DNA"/>
</dbReference>
<evidence type="ECO:0008006" key="6">
    <source>
        <dbReference type="Google" id="ProtNLM"/>
    </source>
</evidence>
<evidence type="ECO:0000256" key="3">
    <source>
        <dbReference type="SAM" id="SignalP"/>
    </source>
</evidence>
<keyword evidence="2" id="KW-0812">Transmembrane</keyword>
<name>A0A8J6E1C1_9EUKA</name>
<proteinExistence type="predicted"/>
<evidence type="ECO:0000313" key="4">
    <source>
        <dbReference type="EMBL" id="KAG9390442.1"/>
    </source>
</evidence>
<protein>
    <recommendedName>
        <fullName evidence="6">Transmembrane protein</fullName>
    </recommendedName>
</protein>
<dbReference type="AlphaFoldDB" id="A0A8J6E1C1"/>
<evidence type="ECO:0000256" key="2">
    <source>
        <dbReference type="SAM" id="Phobius"/>
    </source>
</evidence>